<comment type="caution">
    <text evidence="3">The sequence shown here is derived from an EMBL/GenBank/DDBJ whole genome shotgun (WGS) entry which is preliminary data.</text>
</comment>
<dbReference type="InterPro" id="IPR007400">
    <property type="entry name" value="PrpF-like"/>
</dbReference>
<name>A0A423NEE9_PSEFL</name>
<accession>A0A423NEE9</accession>
<dbReference type="EMBL" id="MOBY01000003">
    <property type="protein sequence ID" value="RON96615.1"/>
    <property type="molecule type" value="Genomic_DNA"/>
</dbReference>
<dbReference type="InterPro" id="IPR047687">
    <property type="entry name" value="OMA_tautomer-like"/>
</dbReference>
<dbReference type="Gene3D" id="3.10.310.10">
    <property type="entry name" value="Diaminopimelate Epimerase, Chain A, domain 1"/>
    <property type="match status" value="2"/>
</dbReference>
<dbReference type="NCBIfam" id="NF033377">
    <property type="entry name" value="OMA_tautomer"/>
    <property type="match status" value="1"/>
</dbReference>
<evidence type="ECO:0000256" key="2">
    <source>
        <dbReference type="ARBA" id="ARBA00023235"/>
    </source>
</evidence>
<dbReference type="GO" id="GO:0016853">
    <property type="term" value="F:isomerase activity"/>
    <property type="evidence" value="ECO:0007669"/>
    <property type="project" value="UniProtKB-KW"/>
</dbReference>
<dbReference type="SUPFAM" id="SSF54506">
    <property type="entry name" value="Diaminopimelate epimerase-like"/>
    <property type="match status" value="2"/>
</dbReference>
<gene>
    <name evidence="3" type="ORF">BK672_08625</name>
</gene>
<dbReference type="RefSeq" id="WP_123375418.1">
    <property type="nucleotide sequence ID" value="NZ_MOBY01000003.1"/>
</dbReference>
<organism evidence="3 4">
    <name type="scientific">Pseudomonas fluorescens</name>
    <dbReference type="NCBI Taxonomy" id="294"/>
    <lineage>
        <taxon>Bacteria</taxon>
        <taxon>Pseudomonadati</taxon>
        <taxon>Pseudomonadota</taxon>
        <taxon>Gammaproteobacteria</taxon>
        <taxon>Pseudomonadales</taxon>
        <taxon>Pseudomonadaceae</taxon>
        <taxon>Pseudomonas</taxon>
    </lineage>
</organism>
<dbReference type="Pfam" id="PF04303">
    <property type="entry name" value="PrpF"/>
    <property type="match status" value="1"/>
</dbReference>
<keyword evidence="2" id="KW-0413">Isomerase</keyword>
<comment type="similarity">
    <text evidence="1">Belongs to the PrpF family.</text>
</comment>
<dbReference type="PANTHER" id="PTHR43709:SF3">
    <property type="entry name" value="ISOMERASE YBHH-RELATED"/>
    <property type="match status" value="1"/>
</dbReference>
<protein>
    <submittedName>
        <fullName evidence="3">4-oxalomesaconate tautomerase</fullName>
    </submittedName>
</protein>
<evidence type="ECO:0000313" key="4">
    <source>
        <dbReference type="Proteomes" id="UP000283650"/>
    </source>
</evidence>
<evidence type="ECO:0000256" key="1">
    <source>
        <dbReference type="ARBA" id="ARBA00007673"/>
    </source>
</evidence>
<proteinExistence type="inferred from homology"/>
<dbReference type="PANTHER" id="PTHR43709">
    <property type="entry name" value="ACONITATE ISOMERASE-RELATED"/>
    <property type="match status" value="1"/>
</dbReference>
<evidence type="ECO:0000313" key="3">
    <source>
        <dbReference type="EMBL" id="RON96615.1"/>
    </source>
</evidence>
<dbReference type="Proteomes" id="UP000283650">
    <property type="component" value="Unassembled WGS sequence"/>
</dbReference>
<sequence>MAQTRIPCLLMRGGTSKGTYFLADDLPQEPALRDRVLLAVMGSPDARQIDGIGGADSLTSKVAIIRPSSRAGADVDYLFAQVLVDEPRVDYGQNCGNILAGVGPFAIERGLVAATADVTPVRIYMENTGQIAIAHVPTSDGEVRYDGDARIDGVPGQAAPLIVEFEDVAGSSCGALLPTGNARDVIDGVEVTCIDNGMPVVLINAQELDCSGYESPAQLDVNASLKQRLESIRLQAGRRMNLDDVSQRNVPKMCLIAPPQVGGAITTRSFIPHRCHTSIGVFGAVSVAAACLIKGSVAAVMAVVEEGEVKRLSIEHPTGEFTVEVRLQDERLVGCGLMRTARLLFDGFVCIPSATWRGKAVGQSGECLSQVRVKS</sequence>
<reference evidence="3 4" key="1">
    <citation type="submission" date="2016-10" db="EMBL/GenBank/DDBJ databases">
        <title>Comparative genome analysis of multiple Pseudomonas spp. focuses on biocontrol and plant growth promoting traits.</title>
        <authorList>
            <person name="Tao X.-Y."/>
            <person name="Taylor C.G."/>
        </authorList>
    </citation>
    <scope>NUCLEOTIDE SEQUENCE [LARGE SCALE GENOMIC DNA]</scope>
    <source>
        <strain evidence="3 4">2F9</strain>
    </source>
</reference>
<dbReference type="AlphaFoldDB" id="A0A423NEE9"/>